<proteinExistence type="predicted"/>
<dbReference type="Gene3D" id="3.30.450.20">
    <property type="entry name" value="PAS domain"/>
    <property type="match status" value="1"/>
</dbReference>
<sequence length="457" mass="52856">MIMILVILNLTILVTQTALRVENTRDEQAKQDMLDLVKSGASTLYSEIFGTVVLLDFISEMLADMFREETFALEPLKAYTYWELPSDCLKKHLGSYGEEPVCLEHSTYFALGEVDQELLNKTSRFDNIWKTTLDLTKNLAIRYLMYIESGNYLVVYPGSLIPNDYSPKDTVWYKAFEQVDFSVVGSTPYMDDFGSNQNITSIVYPLLHKNGTRIGTVSVDIPVENLYKRMSSIKFLGSGQTSIIHREGDILRTEDEGWWSTQYRNIQEIPYQQYWENVQKDPMGVYFLIEDEEIYRVASKAFSYDLNPGNDWWYLVVLVVNEADIMVYKEEAKQTIQDGGDLLILTTLVCSLVATAIIIWLIHLQSKVISEPLTKIYNITMKMNQNGEETNFRKLDKFEKYPDQIARLVKAYRYLIQALNTQEEGIHGASSQKPYPPNELYNCKRVSWKDYLLRLPN</sequence>
<keyword evidence="2" id="KW-0732">Signal</keyword>
<gene>
    <name evidence="3" type="ORF">FSAL1345_LOCUS1142</name>
</gene>
<dbReference type="AlphaFoldDB" id="A0A7S3MS37"/>
<organism evidence="3">
    <name type="scientific">Fabrea salina</name>
    <dbReference type="NCBI Taxonomy" id="342563"/>
    <lineage>
        <taxon>Eukaryota</taxon>
        <taxon>Sar</taxon>
        <taxon>Alveolata</taxon>
        <taxon>Ciliophora</taxon>
        <taxon>Postciliodesmatophora</taxon>
        <taxon>Heterotrichea</taxon>
        <taxon>Heterotrichida</taxon>
        <taxon>Fabreidae</taxon>
        <taxon>Fabrea</taxon>
    </lineage>
</organism>
<evidence type="ECO:0000256" key="2">
    <source>
        <dbReference type="SAM" id="SignalP"/>
    </source>
</evidence>
<protein>
    <recommendedName>
        <fullName evidence="4">Cache domain-containing protein</fullName>
    </recommendedName>
</protein>
<keyword evidence="1" id="KW-0812">Transmembrane</keyword>
<evidence type="ECO:0008006" key="4">
    <source>
        <dbReference type="Google" id="ProtNLM"/>
    </source>
</evidence>
<evidence type="ECO:0000256" key="1">
    <source>
        <dbReference type="SAM" id="Phobius"/>
    </source>
</evidence>
<accession>A0A7S3MS37</accession>
<keyword evidence="1" id="KW-0472">Membrane</keyword>
<keyword evidence="1" id="KW-1133">Transmembrane helix</keyword>
<evidence type="ECO:0000313" key="3">
    <source>
        <dbReference type="EMBL" id="CAE0317873.1"/>
    </source>
</evidence>
<feature type="transmembrane region" description="Helical" evidence="1">
    <location>
        <begin position="342"/>
        <end position="362"/>
    </location>
</feature>
<name>A0A7S3MS37_9CILI</name>
<feature type="signal peptide" evidence="2">
    <location>
        <begin position="1"/>
        <end position="17"/>
    </location>
</feature>
<feature type="chain" id="PRO_5030767385" description="Cache domain-containing protein" evidence="2">
    <location>
        <begin position="18"/>
        <end position="457"/>
    </location>
</feature>
<dbReference type="EMBL" id="HBIF01001342">
    <property type="protein sequence ID" value="CAE0317873.1"/>
    <property type="molecule type" value="Transcribed_RNA"/>
</dbReference>
<reference evidence="3" key="1">
    <citation type="submission" date="2021-01" db="EMBL/GenBank/DDBJ databases">
        <authorList>
            <person name="Corre E."/>
            <person name="Pelletier E."/>
            <person name="Niang G."/>
            <person name="Scheremetjew M."/>
            <person name="Finn R."/>
            <person name="Kale V."/>
            <person name="Holt S."/>
            <person name="Cochrane G."/>
            <person name="Meng A."/>
            <person name="Brown T."/>
            <person name="Cohen L."/>
        </authorList>
    </citation>
    <scope>NUCLEOTIDE SEQUENCE</scope>
</reference>